<keyword evidence="4" id="KW-1185">Reference proteome</keyword>
<feature type="domain" description="Large polyvalent protein associated" evidence="2">
    <location>
        <begin position="74"/>
        <end position="161"/>
    </location>
</feature>
<proteinExistence type="predicted"/>
<dbReference type="Pfam" id="PF18834">
    <property type="entry name" value="LPD22"/>
    <property type="match status" value="1"/>
</dbReference>
<reference evidence="4" key="1">
    <citation type="journal article" date="2022" name="Int. J. Syst. Evol. Microbiol.">
        <title>Anaeromyxobacter oryzae sp. nov., Anaeromyxobacter diazotrophicus sp. nov. and Anaeromyxobacter paludicola sp. nov., isolated from paddy soils.</title>
        <authorList>
            <person name="Itoh H."/>
            <person name="Xu Z."/>
            <person name="Mise K."/>
            <person name="Masuda Y."/>
            <person name="Ushijima N."/>
            <person name="Hayakawa C."/>
            <person name="Shiratori Y."/>
            <person name="Senoo K."/>
        </authorList>
    </citation>
    <scope>NUCLEOTIDE SEQUENCE [LARGE SCALE GENOMIC DNA]</scope>
    <source>
        <strain evidence="4">Red630</strain>
    </source>
</reference>
<dbReference type="RefSeq" id="WP_248343570.1">
    <property type="nucleotide sequence ID" value="NZ_AP025592.1"/>
</dbReference>
<name>A0ABN6N228_9BACT</name>
<evidence type="ECO:0000313" key="4">
    <source>
        <dbReference type="Proteomes" id="UP001162734"/>
    </source>
</evidence>
<dbReference type="InterPro" id="IPR040738">
    <property type="entry name" value="LPD22"/>
</dbReference>
<organism evidence="3 4">
    <name type="scientific">Anaeromyxobacter paludicola</name>
    <dbReference type="NCBI Taxonomy" id="2918171"/>
    <lineage>
        <taxon>Bacteria</taxon>
        <taxon>Pseudomonadati</taxon>
        <taxon>Myxococcota</taxon>
        <taxon>Myxococcia</taxon>
        <taxon>Myxococcales</taxon>
        <taxon>Cystobacterineae</taxon>
        <taxon>Anaeromyxobacteraceae</taxon>
        <taxon>Anaeromyxobacter</taxon>
    </lineage>
</organism>
<gene>
    <name evidence="3" type="ORF">AMPC_01040</name>
</gene>
<evidence type="ECO:0000313" key="3">
    <source>
        <dbReference type="EMBL" id="BDG06991.1"/>
    </source>
</evidence>
<feature type="compositionally biased region" description="Low complexity" evidence="1">
    <location>
        <begin position="28"/>
        <end position="37"/>
    </location>
</feature>
<accession>A0ABN6N228</accession>
<dbReference type="Proteomes" id="UP001162734">
    <property type="component" value="Chromosome"/>
</dbReference>
<protein>
    <recommendedName>
        <fullName evidence="2">Large polyvalent protein associated domain-containing protein</fullName>
    </recommendedName>
</protein>
<evidence type="ECO:0000256" key="1">
    <source>
        <dbReference type="SAM" id="MobiDB-lite"/>
    </source>
</evidence>
<evidence type="ECO:0000259" key="2">
    <source>
        <dbReference type="Pfam" id="PF18834"/>
    </source>
</evidence>
<sequence length="1763" mass="190344">MALPAGLIPADAPRPDPSSGDLPAGLIPDDGASAPDGAPGGQPPLQMLPSHTPRDQREDQGRAASFLRWQAQHTNLSPEQGAEALRLAAATGHPISYVAANLELLKSSSQEGAADWPSLVQAHPPLAQFLLADPARFSVAKDDLQHLTGLSWALKAGSRALSQVAEQQEYTERANAALLGLGGEANAARLRQLEAKPEAKYGDDSVLSKIYLKTVEMLPALAKYGAAAWGGAEMGAAAGALAGGVGAAPGAVIGGAGAMFMLAYYDAIGPMFRRLVNQGVDPQTAQHLAVTEATVVGGINAGLGPSVVSAIPGVKQALQRQVAQTLERQLAGSTVPGAIRALATRYGEHVAAGAALMAGQSAVAETTAQAGASLAGGEAQWDKVPAAAWKGLVDGMESMAVLGAWAPGREFLGDLGRARASSLSAARVEAAITSTRASTLADHAPEEFAKLAGRLNADGDSATAYIDRSAWDDYWKRQSVDPAAMARLVAGDEGQAYGEATATGGDLAVPLDKFLSKLSKAGHAEQLRHDLRLSVDELTPRQVAAERERLASRVSELATMPREEQQTGQEERAAAAVRAAIPPAVQDLIDDFARSDHERATAETLSATQEELVRRIAEHQGRENQDWYRAERARLETQVRGELDEDPVHRAILFLQRGEVAGGPDAQAAAALLRDEQGRPLKLDRNEIVERFGSEVAKELSDQHRGVFGGKRGEGAPVDDVAGMLGFRSADDLVNGMRQAAPREEHVREEVARRLGELYGPDLLEQPHRLTEAALDAAHNEAAARRVLVELRSLARQVNPAAEARAQLVDPEVLRRTSERLLADKPVAQISPTYYLQAELGAARRAYELARDGKIEQALAEKEAQTLDHFLYREARDLRKQLDVGLKKLKGSARDPWRSELGKADPSYRDVHDQVLEALGLATATPPEGSRRGLDDLLALAAADGNTLPFDVAAIRDLLANPRPWKALTATEAQNVLDTVQSLRHFANHQNELELMGRRMSRQEFVAEAIATAEKNLPKLPSPKRDPLTEGKGYSLRLLGQALDAATLNVETAAHILDGGDRNGPFHRLLVDERLKARDKANDLAARFLGDLERLFKNTGISREELYELFNASQELPLPPDLARDLQEHPVTRANLLMMLANLGNDSNAERFLGGYEWTRDQVQGFLEKHLKGAHARWVQGLWDLLDGLYPEMARIHAEEDGIEPKKIRARPFTFRGSDGEVVEMRGGYFPAKYDPRVPTAKRTAERALLDAISDYLAPDQFGKGLSTPASHAKGRAEHYEDVVNLNFGIVPSHVLQVIQDTAYRPYVKKTAAVLLDPEFSRMLTERLGPGRASMFRPWLRAVAHQAAETVPEHLQGLEGLWLDLKGRAAFAALAYSLPRTLANVASDPLIAGTSRVDPRRIALVAAKLPGSWAETRQFVLENSPEVRDHDQHLMHRLRQEMSLLGGKAGTAHPLLRAARDSGFVLMEMGDRLVSTIIWKARYDQTVAAELAAATGGGTRELPPEAERAAHRAAVRDADDAVREVLPPSNIADKPALLRDRNLLGGLTLFMGHANKMWQLYYRRPLADIARTFRSSEASIGDKASVLATFAGRVLATSVVNGIIAEYLAGSGQQDDETRGEWYARKAVAGATYPMPPILGGVLAALGDRMISGQFRKPSVRTAPGAEWAIRVGEDAWKALDGDEDASKRALMAAELAGGLVVYAPPRQVEHTLGYVHDLATHRTQARGPFDLAGGLIYGENPERWEANPLTDLQDAVSGAPGH</sequence>
<dbReference type="EMBL" id="AP025592">
    <property type="protein sequence ID" value="BDG06991.1"/>
    <property type="molecule type" value="Genomic_DNA"/>
</dbReference>
<feature type="compositionally biased region" description="Basic and acidic residues" evidence="1">
    <location>
        <begin position="52"/>
        <end position="61"/>
    </location>
</feature>
<feature type="region of interest" description="Disordered" evidence="1">
    <location>
        <begin position="1"/>
        <end position="61"/>
    </location>
</feature>